<keyword evidence="1" id="KW-0812">Transmembrane</keyword>
<dbReference type="STRING" id="81569.RUM4293_01114"/>
<keyword evidence="1" id="KW-0472">Membrane</keyword>
<dbReference type="AlphaFoldDB" id="A0A0P1E9H8"/>
<dbReference type="GeneID" id="55491385"/>
<evidence type="ECO:0000313" key="2">
    <source>
        <dbReference type="EMBL" id="CUH45886.1"/>
    </source>
</evidence>
<name>A0A0P1E9H8_9RHOB</name>
<reference evidence="2 3" key="1">
    <citation type="submission" date="2015-09" db="EMBL/GenBank/DDBJ databases">
        <authorList>
            <consortium name="Swine Surveillance"/>
        </authorList>
    </citation>
    <scope>NUCLEOTIDE SEQUENCE [LARGE SCALE GENOMIC DNA]</scope>
    <source>
        <strain evidence="2 3">CECT 4292</strain>
    </source>
</reference>
<evidence type="ECO:0000256" key="1">
    <source>
        <dbReference type="SAM" id="Phobius"/>
    </source>
</evidence>
<sequence length="124" mass="14033">MSQTTDIQSQIAQTVQLLREKLGVKDQTLTASVRKAKRRLPRRVYKQAMMLAGAEQMASHPKLRWVLDTPKLAKASEEVQTHLSGINLADRRWGWFLNFLGALALGFLALAALAVFVLRWRGYI</sequence>
<keyword evidence="1" id="KW-1133">Transmembrane helix</keyword>
<feature type="transmembrane region" description="Helical" evidence="1">
    <location>
        <begin position="93"/>
        <end position="118"/>
    </location>
</feature>
<dbReference type="Proteomes" id="UP000050783">
    <property type="component" value="Unassembled WGS sequence"/>
</dbReference>
<accession>A0A0P1E9H8</accession>
<proteinExistence type="predicted"/>
<dbReference type="EMBL" id="CYPU01000006">
    <property type="protein sequence ID" value="CUH45886.1"/>
    <property type="molecule type" value="Genomic_DNA"/>
</dbReference>
<dbReference type="OrthoDB" id="7874312at2"/>
<gene>
    <name evidence="2" type="ORF">RUA4292_00049</name>
</gene>
<evidence type="ECO:0000313" key="3">
    <source>
        <dbReference type="Proteomes" id="UP000050783"/>
    </source>
</evidence>
<protein>
    <submittedName>
        <fullName evidence="2">Uncharacterized protein</fullName>
    </submittedName>
</protein>
<organism evidence="2 3">
    <name type="scientific">Ruegeria atlantica</name>
    <dbReference type="NCBI Taxonomy" id="81569"/>
    <lineage>
        <taxon>Bacteria</taxon>
        <taxon>Pseudomonadati</taxon>
        <taxon>Pseudomonadota</taxon>
        <taxon>Alphaproteobacteria</taxon>
        <taxon>Rhodobacterales</taxon>
        <taxon>Roseobacteraceae</taxon>
        <taxon>Ruegeria</taxon>
    </lineage>
</organism>
<dbReference type="RefSeq" id="WP_058275793.1">
    <property type="nucleotide sequence ID" value="NZ_CYPU01000006.1"/>
</dbReference>